<dbReference type="GO" id="GO:0016020">
    <property type="term" value="C:membrane"/>
    <property type="evidence" value="ECO:0007669"/>
    <property type="project" value="InterPro"/>
</dbReference>
<keyword evidence="3" id="KW-1185">Reference proteome</keyword>
<sequence>MRSIGLGSEAKSRTGSSRALNWVRKQFHWAGGGGREPPPRFHSFKTELSKCIYSARCTLDNGVGSLFLNCSENLFGNDESPRSKHRRRAAPLRTPLFLAGRRDFAQQPRTQTVELPARPPAHPGRVENSQEEAHPALGGRVQDQTRIPDSQTHVYASPDHGLSYLSDYNMTFWIGFQHQSKHHILIGTQDGHLVLFELSDIDDSDARTVSITLNEAIASKAMAFSYYDEQWFAIKQSYGNTTWIRFYQRVDRGLEGRQTIVLEGEADFDLVTVKGVHYLAVVTSPNQSMLTLYHWTQTQFDRIASRTVHGARSVACWALDGSLYVAVAQEGRASPVYFYNAKGDGELVLLQMLDAEGPRKVMHFYASGGHYVAFVGRRDATIYWWSNDQFLRWQTIGQTASASDASVFALDNGEAMIVIALQEEALFYAVDASGRFMRIFSMHLSGYLASMQFMYSGKNHYALVFLRDRPQLVWKLIMDSYYMPTAASLNPLQQCLQDLDAVLGERQGHIDAALPRLRRVWLRDGRQNVTAEVVVTEVTSSTKPSDIALVLVISLRKTLPATSIPAAENAISNIRSIVDGLLRSVKDSVLKSGTQTIAGNKQFTEAIAVPFLNLESTSRDVPINGIPVSRIGQFALRKFGNQTLWYPTIVENVQAEDVLANALNSILVDDLLLLGGDQEASGTLKFSKILVSDVLVASVNSISVDDFVTVGSNQMIGHLKTVSVLRCSIIDVQGHTNGENLAELNQRVVSILDDWEIKGRLTVKSVLHIAANVFLIGSLNGVIDVNHLDLNSVKKHTEQNLKGQFIFTSACNVFEYVNISGYMNNVNVGQLVTLSTPQIISGDVAFGELLTLDRGLTVDYVNDVDLNRTAIVKMDEPQFVTGFVSFVEHLQVKHIAMTEYVTLDAVDPSMFVQDIVKHEEGVVKNDKILFHNVVVLGDIIAIDGINGYKISDLPNVVWLKSNPQVVEMPVTITKLTAKADLEAKLVNRLHFDTDLVHSFRNESITSIKTFINDVSITDHIDLEATLINGLEVTSLKNETSKIYKFSNYLGVTNKESFFPSLYYAKNPKLFLSGDIKFISELMVVPDLVSGNVNLNTFKNIHLQEYINNVVLKTNRQYTIANKIFSIIRASNLILDNESTIDGTKFSEMAKRVVTLDTRQEIIARKTFPHDLHLHSFSNVSYLNDRDWRRIINNIVFVAESSSIESFKTFNG</sequence>
<dbReference type="GO" id="GO:0001965">
    <property type="term" value="F:G-protein alpha-subunit binding"/>
    <property type="evidence" value="ECO:0007669"/>
    <property type="project" value="TreeGrafter"/>
</dbReference>
<evidence type="ECO:0000313" key="2">
    <source>
        <dbReference type="EMBL" id="GIY25229.1"/>
    </source>
</evidence>
<dbReference type="SUPFAM" id="SSF50978">
    <property type="entry name" value="WD40 repeat-like"/>
    <property type="match status" value="1"/>
</dbReference>
<dbReference type="GO" id="GO:0005737">
    <property type="term" value="C:cytoplasm"/>
    <property type="evidence" value="ECO:0007669"/>
    <property type="project" value="TreeGrafter"/>
</dbReference>
<dbReference type="AlphaFoldDB" id="A0AAV4RVT0"/>
<dbReference type="Proteomes" id="UP001054945">
    <property type="component" value="Unassembled WGS sequence"/>
</dbReference>
<evidence type="ECO:0000256" key="1">
    <source>
        <dbReference type="SAM" id="MobiDB-lite"/>
    </source>
</evidence>
<evidence type="ECO:0000313" key="3">
    <source>
        <dbReference type="Proteomes" id="UP001054945"/>
    </source>
</evidence>
<comment type="caution">
    <text evidence="2">The sequence shown here is derived from an EMBL/GenBank/DDBJ whole genome shotgun (WGS) entry which is preliminary data.</text>
</comment>
<dbReference type="EMBL" id="BPLR01008503">
    <property type="protein sequence ID" value="GIY25229.1"/>
    <property type="molecule type" value="Genomic_DNA"/>
</dbReference>
<gene>
    <name evidence="2" type="primary">AVEN_129891_1</name>
    <name evidence="2" type="ORF">CEXT_659381</name>
</gene>
<dbReference type="InterPro" id="IPR036322">
    <property type="entry name" value="WD40_repeat_dom_sf"/>
</dbReference>
<dbReference type="GO" id="GO:0010855">
    <property type="term" value="F:adenylate cyclase inhibitor activity"/>
    <property type="evidence" value="ECO:0007669"/>
    <property type="project" value="TreeGrafter"/>
</dbReference>
<dbReference type="GO" id="GO:0071277">
    <property type="term" value="P:cellular response to calcium ion"/>
    <property type="evidence" value="ECO:0007669"/>
    <property type="project" value="TreeGrafter"/>
</dbReference>
<organism evidence="2 3">
    <name type="scientific">Caerostris extrusa</name>
    <name type="common">Bark spider</name>
    <name type="synonym">Caerostris bankana</name>
    <dbReference type="NCBI Taxonomy" id="172846"/>
    <lineage>
        <taxon>Eukaryota</taxon>
        <taxon>Metazoa</taxon>
        <taxon>Ecdysozoa</taxon>
        <taxon>Arthropoda</taxon>
        <taxon>Chelicerata</taxon>
        <taxon>Arachnida</taxon>
        <taxon>Araneae</taxon>
        <taxon>Araneomorphae</taxon>
        <taxon>Entelegynae</taxon>
        <taxon>Araneoidea</taxon>
        <taxon>Araneidae</taxon>
        <taxon>Caerostris</taxon>
    </lineage>
</organism>
<accession>A0AAV4RVT0</accession>
<dbReference type="PANTHER" id="PTHR46682">
    <property type="entry name" value="ADHESION G-PROTEIN COUPLED RECEPTOR V1"/>
    <property type="match status" value="1"/>
</dbReference>
<feature type="region of interest" description="Disordered" evidence="1">
    <location>
        <begin position="108"/>
        <end position="139"/>
    </location>
</feature>
<name>A0AAV4RVT0_CAEEX</name>
<reference evidence="2 3" key="1">
    <citation type="submission" date="2021-06" db="EMBL/GenBank/DDBJ databases">
        <title>Caerostris extrusa draft genome.</title>
        <authorList>
            <person name="Kono N."/>
            <person name="Arakawa K."/>
        </authorList>
    </citation>
    <scope>NUCLEOTIDE SEQUENCE [LARGE SCALE GENOMIC DNA]</scope>
</reference>
<dbReference type="InterPro" id="IPR026919">
    <property type="entry name" value="ADGRV1"/>
</dbReference>
<dbReference type="GO" id="GO:0004930">
    <property type="term" value="F:G protein-coupled receptor activity"/>
    <property type="evidence" value="ECO:0007669"/>
    <property type="project" value="InterPro"/>
</dbReference>
<protein>
    <submittedName>
        <fullName evidence="2">Uncharacterized protein</fullName>
    </submittedName>
</protein>
<proteinExistence type="predicted"/>
<dbReference type="PANTHER" id="PTHR46682:SF1">
    <property type="entry name" value="ADHESION G-PROTEIN COUPLED RECEPTOR V1"/>
    <property type="match status" value="1"/>
</dbReference>